<evidence type="ECO:0000256" key="1">
    <source>
        <dbReference type="ARBA" id="ARBA00022801"/>
    </source>
</evidence>
<feature type="short sequence motif" description="GXSXG" evidence="4">
    <location>
        <begin position="43"/>
        <end position="47"/>
    </location>
</feature>
<dbReference type="CDD" id="cd07209">
    <property type="entry name" value="Pat_hypo_Ecoli_Z1214_like"/>
    <property type="match status" value="1"/>
</dbReference>
<keyword evidence="1 4" id="KW-0378">Hydrolase</keyword>
<dbReference type="EMBL" id="NXLQ01000001">
    <property type="protein sequence ID" value="RDU67523.1"/>
    <property type="molecule type" value="Genomic_DNA"/>
</dbReference>
<accession>A0A3D8IQY4</accession>
<dbReference type="RefSeq" id="WP_115542051.1">
    <property type="nucleotide sequence ID" value="NZ_NXLQ01000001.1"/>
</dbReference>
<dbReference type="GO" id="GO:0016787">
    <property type="term" value="F:hydrolase activity"/>
    <property type="evidence" value="ECO:0007669"/>
    <property type="project" value="UniProtKB-UniRule"/>
</dbReference>
<dbReference type="PANTHER" id="PTHR14226">
    <property type="entry name" value="NEUROPATHY TARGET ESTERASE/SWISS CHEESE D.MELANOGASTER"/>
    <property type="match status" value="1"/>
</dbReference>
<dbReference type="GO" id="GO:0016042">
    <property type="term" value="P:lipid catabolic process"/>
    <property type="evidence" value="ECO:0007669"/>
    <property type="project" value="UniProtKB-UniRule"/>
</dbReference>
<organism evidence="6 7">
    <name type="scientific">Helicobacter didelphidarum</name>
    <dbReference type="NCBI Taxonomy" id="2040648"/>
    <lineage>
        <taxon>Bacteria</taxon>
        <taxon>Pseudomonadati</taxon>
        <taxon>Campylobacterota</taxon>
        <taxon>Epsilonproteobacteria</taxon>
        <taxon>Campylobacterales</taxon>
        <taxon>Helicobacteraceae</taxon>
        <taxon>Helicobacter</taxon>
    </lineage>
</organism>
<protein>
    <submittedName>
        <fullName evidence="6">Patatin</fullName>
    </submittedName>
</protein>
<dbReference type="Gene3D" id="3.40.1090.10">
    <property type="entry name" value="Cytosolic phospholipase A2 catalytic domain"/>
    <property type="match status" value="1"/>
</dbReference>
<feature type="short sequence motif" description="DGA/G" evidence="4">
    <location>
        <begin position="184"/>
        <end position="186"/>
    </location>
</feature>
<keyword evidence="7" id="KW-1185">Reference proteome</keyword>
<dbReference type="PROSITE" id="PS51635">
    <property type="entry name" value="PNPLA"/>
    <property type="match status" value="1"/>
</dbReference>
<proteinExistence type="predicted"/>
<evidence type="ECO:0000313" key="6">
    <source>
        <dbReference type="EMBL" id="RDU67523.1"/>
    </source>
</evidence>
<gene>
    <name evidence="6" type="ORF">CQA53_00410</name>
</gene>
<feature type="active site" description="Proton acceptor" evidence="4">
    <location>
        <position position="184"/>
    </location>
</feature>
<dbReference type="InterPro" id="IPR002641">
    <property type="entry name" value="PNPLA_dom"/>
</dbReference>
<sequence>MQNTTKKLKKAIVLGGGGSKGSYQIGAWKALRELQIDYDIVTGTSIGSFNGVLMVQDDFERALDLWMGIDIDKVIINGLNLRTDFNYYRDHSDKLLPFLKSYADNKGMDITPLKRLLSEYIHEDKFFKSHINYGLVSVKFPSMKPCQKAKDTIQHDSLKDWILASCSCFPAFPIYKIGDDGYIDGGYYDNLPINFAFMLGAEQIIAIALNPNPHEYSNHPLVRCIQPKESLGSMLDFDNATISENITLGYLDTMKSFGKIRGNNFSFYDLDMKQYNDAFIRTLSKILHDEATTHYEASSFELLQKIVNISNNTPIHNRILELLTSSLKLPDGFINTLSLLPRTTYLENFVLALIESQMYYFEFDVLQIHTIPNVLQDIWQKSRDFLHNQNITSLSNDITDREFLSVILCYFMESL</sequence>
<feature type="active site" description="Nucleophile" evidence="4">
    <location>
        <position position="45"/>
    </location>
</feature>
<dbReference type="SUPFAM" id="SSF52151">
    <property type="entry name" value="FabD/lysophospholipase-like"/>
    <property type="match status" value="1"/>
</dbReference>
<dbReference type="Pfam" id="PF01734">
    <property type="entry name" value="Patatin"/>
    <property type="match status" value="1"/>
</dbReference>
<evidence type="ECO:0000256" key="4">
    <source>
        <dbReference type="PROSITE-ProRule" id="PRU01161"/>
    </source>
</evidence>
<reference evidence="6 7" key="1">
    <citation type="submission" date="2018-04" db="EMBL/GenBank/DDBJ databases">
        <title>Novel Campyloabacter and Helicobacter Species and Strains.</title>
        <authorList>
            <person name="Mannion A.J."/>
            <person name="Shen Z."/>
            <person name="Fox J.G."/>
        </authorList>
    </citation>
    <scope>NUCLEOTIDE SEQUENCE [LARGE SCALE GENOMIC DNA]</scope>
    <source>
        <strain evidence="6 7">MIT 17-337</strain>
    </source>
</reference>
<name>A0A3D8IQY4_9HELI</name>
<dbReference type="OrthoDB" id="9798773at2"/>
<feature type="domain" description="PNPLA" evidence="5">
    <location>
        <begin position="12"/>
        <end position="197"/>
    </location>
</feature>
<keyword evidence="3 4" id="KW-0443">Lipid metabolism</keyword>
<dbReference type="AlphaFoldDB" id="A0A3D8IQY4"/>
<dbReference type="InterPro" id="IPR016035">
    <property type="entry name" value="Acyl_Trfase/lysoPLipase"/>
</dbReference>
<evidence type="ECO:0000259" key="5">
    <source>
        <dbReference type="PROSITE" id="PS51635"/>
    </source>
</evidence>
<evidence type="ECO:0000256" key="2">
    <source>
        <dbReference type="ARBA" id="ARBA00022963"/>
    </source>
</evidence>
<evidence type="ECO:0000313" key="7">
    <source>
        <dbReference type="Proteomes" id="UP000256379"/>
    </source>
</evidence>
<evidence type="ECO:0000256" key="3">
    <source>
        <dbReference type="ARBA" id="ARBA00023098"/>
    </source>
</evidence>
<dbReference type="PANTHER" id="PTHR14226:SF29">
    <property type="entry name" value="NEUROPATHY TARGET ESTERASE SWS"/>
    <property type="match status" value="1"/>
</dbReference>
<keyword evidence="2 4" id="KW-0442">Lipid degradation</keyword>
<comment type="caution">
    <text evidence="6">The sequence shown here is derived from an EMBL/GenBank/DDBJ whole genome shotgun (WGS) entry which is preliminary data.</text>
</comment>
<dbReference type="InterPro" id="IPR050301">
    <property type="entry name" value="NTE"/>
</dbReference>
<dbReference type="Proteomes" id="UP000256379">
    <property type="component" value="Unassembled WGS sequence"/>
</dbReference>
<feature type="short sequence motif" description="GXGXXG" evidence="4">
    <location>
        <begin position="16"/>
        <end position="21"/>
    </location>
</feature>